<sequence>MAEGTSPAEGAHNFGAVLRRRAAESPAELAYTFLRNGLEDAHTVSYGELHDSVCALAVRLAEFPQPARALLLYPHGLEFIRAFWACLLAGIVPVPCYPPRNARSVDRLLAITQDAQASVVLTDRAVLGRVGDRLAEAAPCLVTEDVEGGDAGAFMPAAVHPADPAFLQYTSGSTGAPKGVVVSHENLHRNQELIQAAFGQDSGSTIVSWLPFYHDMGLIGNVLHAVHAGAHAVFLSPVELLRRPLSWLEAISHYRATGSGGPNFGYQHCVDRIDDREIAQLDLSHWRVAYCGAELVREPTLVSFAERFAAAGFRADAFRPCYGMAEATLFVAAADGCVTRVPGGAEADRAPASPAPSAEPVVSCGVPRGFRCLIVDGDGAECPEGGVGEIWLSGASIAGGYWNNPEASKAFDAYTSSGQGPFYRTGDLGFVRDGELHVTGRIKELVIIRGRNHYPYDLEWSIAEGAPGVVRDGCVVFSVDREHGEELIVQCEYQRTCGLPHAGVIQSVRTVLLEEFGIAPAEVFLVADRHLPRTSSGKLQRALCKSVFLAGQSTGIAHWAAEQGEPTSVDQTPFPATSEAERLVARVVEHLKGPIRIGRDDTFFGVGFDSLGLAELAAAVSAESGRAVSVELLFEHRTIPELAAHLDALPPVHEPEEQTDEGLLPLSSIQESIWVDHQSRVPDSRYNIPIRVGFPPEVPRRRIEEAVAAELHRAELLRCQIVWQDGRLGLLPSDGDEDEHRVDVLDLSGREAEQAAAELDACAKALVREPFNLEERPLFRTVLARLPDGSHTLVLVAHHVVCDGFSLHAFAQRLLAAVDGVEPSVAKPDSSYRAYVRRQREALARDGREAGEHWRRQLADVVPLRLPRDRRTADGGARGLIASQWLHLTDEQSRSLARLARRLGTTPFGVALTAFATVVGKATRRSDVVIGVPLLDRDLPAMKDTFGPCINPVTLRCRLSGDQSGADRIAAVGGGLSDALRRRALPVREVAGELGAGRHDARVPLTSVYFNGLTFAARDRIAEGFLGDQGLVARLDLDVYAILDGDGRGSLRWDYDSSLFEPDTVRLWMAGFETCLRRLEQRPGEPLDAEPLLVPPRRRQPLADGRADIPRPLVDTVRETMARFPERVAVVTPQGGTTYGELLASSRRVAAHLRQNPAEGPVGLHFHAGNTASAISAMVGALDAGRRYVILEPRDPVTRLQRIVSDAGVRVVLADGDVPWTGGEGPQVVRIDEIGAAQPHDDAAAAAGPRPPGYLLYTSGTSGTPKGVIQDADNVRYFVEQYRLRLSISERDTLSLVSSLGFDAAVLDVYTALVIGAQLRVLALHDNSAHRDLWQWVADQSVTVLHATPSLYRKMMSTRSGSDTGRLRAVVLGGEPVLSADVVRHFQLFPGVDLYNLYGQAESTLNSLLRFEPEHAARVVTLGVPCDGTTLAVRVEHGGRPEVYEVGEIVVESPHVAKGYLGRPDLSAQKFRRAGYRTGDSGRFLPSGEIELVGRADRQVKVNGYRVEPAEVETVLMGHPAVARARVLKHHGGDGGESLTAYVEVPDERQRAALDPADLRDLLVRTLPGYMVPATTRVLDAFPLTPNNKLDTARLPPPGEPAPHDRAPARPMNDRERAVAECVAGVLGVAPTGPESSFFELGGSSISVIELLHRLEKTTGFTLSFKDVFEAPTVAAIAARLVSAPASTWPALSRGPSRDEYPATSSQTRIWVQDQRTSYNVLASISVGGGLESRRLEAAVDAVVARHEILRTRFAPRDGELMQHVEGTSAASEVLVEHLDPAGDPEQALAEIERRELHRRFDLARGPLFQVTHVTGAGPDDVLMLSMHHIVCDAVSVAIFTEEVLKAYALRRESLPKPAIQHGDYALWLRDLGDRGLLDPSRAYWQEKLKDGVPTLRLRTDRPRGPVKSFTGAVFHGVIDEALAARARELCLAEGVTLFTLLHSAMVLTLHNRTGQTDLCLGTLSTGREFSRHLEPQIGFLANTLALRTTFSADTTFRELLATARAEFLESHAHQLYPLELLADVVPRPEPGHGFLFDVLLVLHDRGDLEERVRGATGVDIALRERRECVAKFDLTFNFASRAGRVEAMVEFDPDLYDEESVALLWRRFAALLAEAVDAPGRRLSEYSGKVEEERIAAARHEIDFDF</sequence>
<dbReference type="Pfam" id="PF13193">
    <property type="entry name" value="AMP-binding_C"/>
    <property type="match status" value="1"/>
</dbReference>
<dbReference type="InterPro" id="IPR020845">
    <property type="entry name" value="AMP-binding_CS"/>
</dbReference>
<evidence type="ECO:0000256" key="4">
    <source>
        <dbReference type="ARBA" id="ARBA00022832"/>
    </source>
</evidence>
<dbReference type="Pfam" id="PF23024">
    <property type="entry name" value="AMP-dom_DIP2-like"/>
    <property type="match status" value="1"/>
</dbReference>
<dbReference type="CDD" id="cd19531">
    <property type="entry name" value="LCL_NRPS-like"/>
    <property type="match status" value="1"/>
</dbReference>
<dbReference type="Gene3D" id="3.30.559.10">
    <property type="entry name" value="Chloramphenicol acetyltransferase-like domain"/>
    <property type="match status" value="2"/>
</dbReference>
<evidence type="ECO:0000256" key="5">
    <source>
        <dbReference type="ARBA" id="ARBA00023098"/>
    </source>
</evidence>
<evidence type="ECO:0000313" key="9">
    <source>
        <dbReference type="Proteomes" id="UP001056374"/>
    </source>
</evidence>
<feature type="domain" description="Carrier" evidence="7">
    <location>
        <begin position="1610"/>
        <end position="1685"/>
    </location>
</feature>
<accession>A0ABY4ZB35</accession>
<dbReference type="CDD" id="cd05930">
    <property type="entry name" value="A_NRPS"/>
    <property type="match status" value="1"/>
</dbReference>
<evidence type="ECO:0000256" key="6">
    <source>
        <dbReference type="SAM" id="MobiDB-lite"/>
    </source>
</evidence>
<evidence type="ECO:0000256" key="2">
    <source>
        <dbReference type="ARBA" id="ARBA00022450"/>
    </source>
</evidence>
<keyword evidence="5" id="KW-0443">Lipid metabolism</keyword>
<keyword evidence="9" id="KW-1185">Reference proteome</keyword>
<dbReference type="Pfam" id="PF00550">
    <property type="entry name" value="PP-binding"/>
    <property type="match status" value="2"/>
</dbReference>
<organism evidence="8 9">
    <name type="scientific">Streptomyces phaeoluteigriseus</name>
    <dbReference type="NCBI Taxonomy" id="114686"/>
    <lineage>
        <taxon>Bacteria</taxon>
        <taxon>Bacillati</taxon>
        <taxon>Actinomycetota</taxon>
        <taxon>Actinomycetes</taxon>
        <taxon>Kitasatosporales</taxon>
        <taxon>Streptomycetaceae</taxon>
        <taxon>Streptomyces</taxon>
        <taxon>Streptomyces aurantiacus group</taxon>
    </lineage>
</organism>
<dbReference type="InterPro" id="IPR040097">
    <property type="entry name" value="FAAL/FAAC"/>
</dbReference>
<dbReference type="Pfam" id="PF00668">
    <property type="entry name" value="Condensation"/>
    <property type="match status" value="2"/>
</dbReference>
<keyword evidence="4" id="KW-0276">Fatty acid metabolism</keyword>
<dbReference type="SUPFAM" id="SSF52777">
    <property type="entry name" value="CoA-dependent acyltransferases"/>
    <property type="match status" value="4"/>
</dbReference>
<dbReference type="InterPro" id="IPR023213">
    <property type="entry name" value="CAT-like_dom_sf"/>
</dbReference>
<dbReference type="PROSITE" id="PS00455">
    <property type="entry name" value="AMP_BINDING"/>
    <property type="match status" value="2"/>
</dbReference>
<dbReference type="InterPro" id="IPR045851">
    <property type="entry name" value="AMP-bd_C_sf"/>
</dbReference>
<gene>
    <name evidence="8" type="ORF">NFX46_22590</name>
</gene>
<dbReference type="EMBL" id="CP099468">
    <property type="protein sequence ID" value="USQ86243.1"/>
    <property type="molecule type" value="Genomic_DNA"/>
</dbReference>
<dbReference type="Gene3D" id="1.10.1200.10">
    <property type="entry name" value="ACP-like"/>
    <property type="match status" value="2"/>
</dbReference>
<evidence type="ECO:0000256" key="1">
    <source>
        <dbReference type="ARBA" id="ARBA00001957"/>
    </source>
</evidence>
<protein>
    <submittedName>
        <fullName evidence="8">AMP-binding protein</fullName>
    </submittedName>
</protein>
<dbReference type="InterPro" id="IPR036736">
    <property type="entry name" value="ACP-like_sf"/>
</dbReference>
<dbReference type="InterPro" id="IPR025110">
    <property type="entry name" value="AMP-bd_C"/>
</dbReference>
<proteinExistence type="predicted"/>
<dbReference type="PROSITE" id="PS50075">
    <property type="entry name" value="CARRIER"/>
    <property type="match status" value="2"/>
</dbReference>
<dbReference type="SUPFAM" id="SSF56801">
    <property type="entry name" value="Acetyl-CoA synthetase-like"/>
    <property type="match status" value="2"/>
</dbReference>
<comment type="cofactor">
    <cofactor evidence="1">
        <name>pantetheine 4'-phosphate</name>
        <dbReference type="ChEBI" id="CHEBI:47942"/>
    </cofactor>
</comment>
<dbReference type="PROSITE" id="PS00012">
    <property type="entry name" value="PHOSPHOPANTETHEINE"/>
    <property type="match status" value="2"/>
</dbReference>
<dbReference type="InterPro" id="IPR020806">
    <property type="entry name" value="PKS_PP-bd"/>
</dbReference>
<dbReference type="Gene3D" id="3.30.300.30">
    <property type="match status" value="2"/>
</dbReference>
<dbReference type="Proteomes" id="UP001056374">
    <property type="component" value="Chromosome"/>
</dbReference>
<dbReference type="Pfam" id="PF00501">
    <property type="entry name" value="AMP-binding"/>
    <property type="match status" value="2"/>
</dbReference>
<dbReference type="InterPro" id="IPR001242">
    <property type="entry name" value="Condensation_dom"/>
</dbReference>
<name>A0ABY4ZB35_9ACTN</name>
<keyword evidence="2" id="KW-0596">Phosphopantetheine</keyword>
<dbReference type="InterPro" id="IPR009081">
    <property type="entry name" value="PP-bd_ACP"/>
</dbReference>
<dbReference type="Gene3D" id="3.30.559.30">
    <property type="entry name" value="Nonribosomal peptide synthetase, condensation domain"/>
    <property type="match status" value="2"/>
</dbReference>
<feature type="region of interest" description="Disordered" evidence="6">
    <location>
        <begin position="1590"/>
        <end position="1610"/>
    </location>
</feature>
<dbReference type="PANTHER" id="PTHR45527">
    <property type="entry name" value="NONRIBOSOMAL PEPTIDE SYNTHETASE"/>
    <property type="match status" value="1"/>
</dbReference>
<dbReference type="InterPro" id="IPR000873">
    <property type="entry name" value="AMP-dep_synth/lig_dom"/>
</dbReference>
<dbReference type="PANTHER" id="PTHR45527:SF1">
    <property type="entry name" value="FATTY ACID SYNTHASE"/>
    <property type="match status" value="1"/>
</dbReference>
<evidence type="ECO:0000256" key="3">
    <source>
        <dbReference type="ARBA" id="ARBA00022553"/>
    </source>
</evidence>
<dbReference type="Gene3D" id="3.40.50.12780">
    <property type="entry name" value="N-terminal domain of ligase-like"/>
    <property type="match status" value="2"/>
</dbReference>
<dbReference type="SUPFAM" id="SSF47336">
    <property type="entry name" value="ACP-like"/>
    <property type="match status" value="2"/>
</dbReference>
<feature type="domain" description="Carrier" evidence="7">
    <location>
        <begin position="574"/>
        <end position="650"/>
    </location>
</feature>
<evidence type="ECO:0000259" key="7">
    <source>
        <dbReference type="PROSITE" id="PS50075"/>
    </source>
</evidence>
<dbReference type="CDD" id="cd05931">
    <property type="entry name" value="FAAL"/>
    <property type="match status" value="1"/>
</dbReference>
<dbReference type="RefSeq" id="WP_252551592.1">
    <property type="nucleotide sequence ID" value="NZ_CP099468.1"/>
</dbReference>
<keyword evidence="3" id="KW-0597">Phosphoprotein</keyword>
<dbReference type="SMART" id="SM00823">
    <property type="entry name" value="PKS_PP"/>
    <property type="match status" value="2"/>
</dbReference>
<reference evidence="8" key="1">
    <citation type="submission" date="2022-06" db="EMBL/GenBank/DDBJ databases">
        <title>Complete genome sequence of soil microorganisms Streptomyces sp. Qhu-M197 isolated from Alpine meadows habitats on the Tibetan Plateau.</title>
        <authorList>
            <person name="Zhang B."/>
            <person name="Xiang X."/>
            <person name="Fan J."/>
        </authorList>
    </citation>
    <scope>NUCLEOTIDE SEQUENCE</scope>
    <source>
        <strain evidence="8">Qhu-M197</strain>
    </source>
</reference>
<dbReference type="InterPro" id="IPR006162">
    <property type="entry name" value="Ppantetheine_attach_site"/>
</dbReference>
<evidence type="ECO:0000313" key="8">
    <source>
        <dbReference type="EMBL" id="USQ86243.1"/>
    </source>
</evidence>
<dbReference type="InterPro" id="IPR042099">
    <property type="entry name" value="ANL_N_sf"/>
</dbReference>